<dbReference type="PRINTS" id="PR00819">
    <property type="entry name" value="CBXCFQXSUPER"/>
</dbReference>
<dbReference type="Pfam" id="PF00004">
    <property type="entry name" value="AAA"/>
    <property type="match status" value="1"/>
</dbReference>
<feature type="domain" description="AAA+ ATPase" evidence="5">
    <location>
        <begin position="47"/>
        <end position="184"/>
    </location>
</feature>
<dbReference type="PANTHER" id="PTHR43392">
    <property type="entry name" value="AAA-TYPE ATPASE FAMILY PROTEIN / ANKYRIN REPEAT FAMILY PROTEIN"/>
    <property type="match status" value="1"/>
</dbReference>
<keyword evidence="2" id="KW-0547">Nucleotide-binding</keyword>
<comment type="similarity">
    <text evidence="1">Belongs to the CbxX/CfxQ family.</text>
</comment>
<dbReference type="SUPFAM" id="SSF52540">
    <property type="entry name" value="P-loop containing nucleoside triphosphate hydrolases"/>
    <property type="match status" value="1"/>
</dbReference>
<keyword evidence="3" id="KW-0067">ATP-binding</keyword>
<keyword evidence="7" id="KW-1185">Reference proteome</keyword>
<evidence type="ECO:0000259" key="5">
    <source>
        <dbReference type="SMART" id="SM00382"/>
    </source>
</evidence>
<protein>
    <submittedName>
        <fullName evidence="6">p-loop containing nucleoside triphosphate hydrolase protein</fullName>
    </submittedName>
</protein>
<dbReference type="SMART" id="SM00382">
    <property type="entry name" value="AAA"/>
    <property type="match status" value="1"/>
</dbReference>
<evidence type="ECO:0000313" key="6">
    <source>
        <dbReference type="EMBL" id="KZO98709.1"/>
    </source>
</evidence>
<dbReference type="InterPro" id="IPR003959">
    <property type="entry name" value="ATPase_AAA_core"/>
</dbReference>
<dbReference type="PANTHER" id="PTHR43392:SF2">
    <property type="entry name" value="AAA-TYPE ATPASE FAMILY PROTEIN _ ANKYRIN REPEAT FAMILY PROTEIN"/>
    <property type="match status" value="1"/>
</dbReference>
<dbReference type="AlphaFoldDB" id="A0A167PEM4"/>
<feature type="region of interest" description="Disordered" evidence="4">
    <location>
        <begin position="308"/>
        <end position="350"/>
    </location>
</feature>
<evidence type="ECO:0000256" key="2">
    <source>
        <dbReference type="ARBA" id="ARBA00022741"/>
    </source>
</evidence>
<dbReference type="InterPro" id="IPR027417">
    <property type="entry name" value="P-loop_NTPase"/>
</dbReference>
<dbReference type="CDD" id="cd00009">
    <property type="entry name" value="AAA"/>
    <property type="match status" value="1"/>
</dbReference>
<dbReference type="FunFam" id="3.40.50.300:FF:000216">
    <property type="entry name" value="Type VII secretion ATPase EccA"/>
    <property type="match status" value="1"/>
</dbReference>
<evidence type="ECO:0000256" key="1">
    <source>
        <dbReference type="ARBA" id="ARBA00010378"/>
    </source>
</evidence>
<evidence type="ECO:0000256" key="3">
    <source>
        <dbReference type="ARBA" id="ARBA00022840"/>
    </source>
</evidence>
<feature type="compositionally biased region" description="Basic and acidic residues" evidence="4">
    <location>
        <begin position="320"/>
        <end position="331"/>
    </location>
</feature>
<dbReference type="GO" id="GO:0016887">
    <property type="term" value="F:ATP hydrolysis activity"/>
    <property type="evidence" value="ECO:0007669"/>
    <property type="project" value="InterPro"/>
</dbReference>
<dbReference type="InterPro" id="IPR003593">
    <property type="entry name" value="AAA+_ATPase"/>
</dbReference>
<dbReference type="EMBL" id="KV417274">
    <property type="protein sequence ID" value="KZO98709.1"/>
    <property type="molecule type" value="Genomic_DNA"/>
</dbReference>
<name>A0A167PEM4_CALVF</name>
<dbReference type="InterPro" id="IPR050773">
    <property type="entry name" value="CbxX/CfxQ_RuBisCO_ESX"/>
</dbReference>
<dbReference type="Proteomes" id="UP000076738">
    <property type="component" value="Unassembled WGS sequence"/>
</dbReference>
<proteinExistence type="inferred from homology"/>
<dbReference type="STRING" id="1330018.A0A167PEM4"/>
<evidence type="ECO:0000313" key="7">
    <source>
        <dbReference type="Proteomes" id="UP000076738"/>
    </source>
</evidence>
<evidence type="ECO:0000256" key="4">
    <source>
        <dbReference type="SAM" id="MobiDB-lite"/>
    </source>
</evidence>
<keyword evidence="6" id="KW-0378">Hydrolase</keyword>
<accession>A0A167PEM4</accession>
<gene>
    <name evidence="6" type="ORF">CALVIDRAFT_511568</name>
</gene>
<dbReference type="OrthoDB" id="2423195at2759"/>
<dbReference type="Gene3D" id="3.40.50.300">
    <property type="entry name" value="P-loop containing nucleotide triphosphate hydrolases"/>
    <property type="match status" value="1"/>
</dbReference>
<organism evidence="6 7">
    <name type="scientific">Calocera viscosa (strain TUFC12733)</name>
    <dbReference type="NCBI Taxonomy" id="1330018"/>
    <lineage>
        <taxon>Eukaryota</taxon>
        <taxon>Fungi</taxon>
        <taxon>Dikarya</taxon>
        <taxon>Basidiomycota</taxon>
        <taxon>Agaricomycotina</taxon>
        <taxon>Dacrymycetes</taxon>
        <taxon>Dacrymycetales</taxon>
        <taxon>Dacrymycetaceae</taxon>
        <taxon>Calocera</taxon>
    </lineage>
</organism>
<dbReference type="GO" id="GO:0005524">
    <property type="term" value="F:ATP binding"/>
    <property type="evidence" value="ECO:0007669"/>
    <property type="project" value="UniProtKB-KW"/>
</dbReference>
<dbReference type="InterPro" id="IPR000641">
    <property type="entry name" value="CbxX/CfxQ"/>
</dbReference>
<reference evidence="6 7" key="1">
    <citation type="journal article" date="2016" name="Mol. Biol. Evol.">
        <title>Comparative Genomics of Early-Diverging Mushroom-Forming Fungi Provides Insights into the Origins of Lignocellulose Decay Capabilities.</title>
        <authorList>
            <person name="Nagy L.G."/>
            <person name="Riley R."/>
            <person name="Tritt A."/>
            <person name="Adam C."/>
            <person name="Daum C."/>
            <person name="Floudas D."/>
            <person name="Sun H."/>
            <person name="Yadav J.S."/>
            <person name="Pangilinan J."/>
            <person name="Larsson K.H."/>
            <person name="Matsuura K."/>
            <person name="Barry K."/>
            <person name="Labutti K."/>
            <person name="Kuo R."/>
            <person name="Ohm R.A."/>
            <person name="Bhattacharya S.S."/>
            <person name="Shirouzu T."/>
            <person name="Yoshinaga Y."/>
            <person name="Martin F.M."/>
            <person name="Grigoriev I.V."/>
            <person name="Hibbett D.S."/>
        </authorList>
    </citation>
    <scope>NUCLEOTIDE SEQUENCE [LARGE SCALE GENOMIC DNA]</scope>
    <source>
        <strain evidence="6 7">TUFC12733</strain>
    </source>
</reference>
<sequence length="350" mass="38759">MDERWVKLTRFRCALTFFVQRPTKGGIQAPASYTRYTNTVQRASYLIPTNFLFKGPPGTGKTTTARKMGSVYYDIGLLASREVVECSASDLVGEYTGQTGPKTTKLLRKALGKVLFIDEAYRLCDGPFAKEAVDELVGILTQEEFAGRLVVILAGYDNEINRLLSMNPGLPSRFPEEIRFDNFTPVTCLHILDKKLSKEDVSCPSISSTDKECRQELLHLFGSLSSLPFWGNARDVEELSRRMLRTAYKRAAESAVVELSLSPQDAIVCAKIMLNERRARLTSLPAEEKTSVQPQALPQFYPSFEHSTSMAQPSASIDAEPAKPELEEDGCKIGLGEEGVQRDLGVSDAV</sequence>